<feature type="compositionally biased region" description="Low complexity" evidence="1">
    <location>
        <begin position="128"/>
        <end position="143"/>
    </location>
</feature>
<dbReference type="EMBL" id="JAACJJ010000042">
    <property type="protein sequence ID" value="KAF5316151.1"/>
    <property type="molecule type" value="Genomic_DNA"/>
</dbReference>
<keyword evidence="2" id="KW-0812">Transmembrane</keyword>
<protein>
    <submittedName>
        <fullName evidence="4">Uncharacterized protein</fullName>
    </submittedName>
</protein>
<comment type="caution">
    <text evidence="4">The sequence shown here is derived from an EMBL/GenBank/DDBJ whole genome shotgun (WGS) entry which is preliminary data.</text>
</comment>
<reference evidence="4 5" key="1">
    <citation type="journal article" date="2020" name="ISME J.">
        <title>Uncovering the hidden diversity of litter-decomposition mechanisms in mushroom-forming fungi.</title>
        <authorList>
            <person name="Floudas D."/>
            <person name="Bentzer J."/>
            <person name="Ahren D."/>
            <person name="Johansson T."/>
            <person name="Persson P."/>
            <person name="Tunlid A."/>
        </authorList>
    </citation>
    <scope>NUCLEOTIDE SEQUENCE [LARGE SCALE GENOMIC DNA]</scope>
    <source>
        <strain evidence="4 5">CBS 101986</strain>
    </source>
</reference>
<accession>A0A8H5EXQ1</accession>
<evidence type="ECO:0000313" key="5">
    <source>
        <dbReference type="Proteomes" id="UP000567179"/>
    </source>
</evidence>
<keyword evidence="3" id="KW-0732">Signal</keyword>
<feature type="chain" id="PRO_5034152806" evidence="3">
    <location>
        <begin position="21"/>
        <end position="179"/>
    </location>
</feature>
<dbReference type="AlphaFoldDB" id="A0A8H5EXQ1"/>
<keyword evidence="5" id="KW-1185">Reference proteome</keyword>
<feature type="signal peptide" evidence="3">
    <location>
        <begin position="1"/>
        <end position="20"/>
    </location>
</feature>
<keyword evidence="2" id="KW-0472">Membrane</keyword>
<feature type="transmembrane region" description="Helical" evidence="2">
    <location>
        <begin position="159"/>
        <end position="178"/>
    </location>
</feature>
<evidence type="ECO:0000256" key="2">
    <source>
        <dbReference type="SAM" id="Phobius"/>
    </source>
</evidence>
<gene>
    <name evidence="4" type="ORF">D9619_006605</name>
</gene>
<feature type="compositionally biased region" description="Gly residues" evidence="1">
    <location>
        <begin position="118"/>
        <end position="127"/>
    </location>
</feature>
<name>A0A8H5EXQ1_9AGAR</name>
<evidence type="ECO:0000256" key="1">
    <source>
        <dbReference type="SAM" id="MobiDB-lite"/>
    </source>
</evidence>
<feature type="region of interest" description="Disordered" evidence="1">
    <location>
        <begin position="112"/>
        <end position="158"/>
    </location>
</feature>
<proteinExistence type="predicted"/>
<sequence length="179" mass="17550">MFTKTITLLAAIAIAPLVIAQEQVPIYVPFEWSKVPATATVIGSAGATTTFALIDEGSTFQTPGPAILIQGPDSASMRYVNEAASPAQTLSGVCNLVSPVAVCTLNVQETGAPLPPNGNGGGAGTGTGSTTKKGGSSSTPTGRTGSGGSTGPSSGSSTGAVISMTTVALGFCVGLAFLR</sequence>
<dbReference type="Proteomes" id="UP000567179">
    <property type="component" value="Unassembled WGS sequence"/>
</dbReference>
<organism evidence="4 5">
    <name type="scientific">Psilocybe cf. subviscida</name>
    <dbReference type="NCBI Taxonomy" id="2480587"/>
    <lineage>
        <taxon>Eukaryota</taxon>
        <taxon>Fungi</taxon>
        <taxon>Dikarya</taxon>
        <taxon>Basidiomycota</taxon>
        <taxon>Agaricomycotina</taxon>
        <taxon>Agaricomycetes</taxon>
        <taxon>Agaricomycetidae</taxon>
        <taxon>Agaricales</taxon>
        <taxon>Agaricineae</taxon>
        <taxon>Strophariaceae</taxon>
        <taxon>Psilocybe</taxon>
    </lineage>
</organism>
<evidence type="ECO:0000256" key="3">
    <source>
        <dbReference type="SAM" id="SignalP"/>
    </source>
</evidence>
<evidence type="ECO:0000313" key="4">
    <source>
        <dbReference type="EMBL" id="KAF5316151.1"/>
    </source>
</evidence>
<dbReference type="OrthoDB" id="3025719at2759"/>
<keyword evidence="2" id="KW-1133">Transmembrane helix</keyword>